<evidence type="ECO:0000256" key="1">
    <source>
        <dbReference type="ARBA" id="ARBA00009175"/>
    </source>
</evidence>
<organism evidence="4 5">
    <name type="scientific">Promicromonospora umidemergens</name>
    <dbReference type="NCBI Taxonomy" id="629679"/>
    <lineage>
        <taxon>Bacteria</taxon>
        <taxon>Bacillati</taxon>
        <taxon>Actinomycetota</taxon>
        <taxon>Actinomycetes</taxon>
        <taxon>Micrococcales</taxon>
        <taxon>Promicromonosporaceae</taxon>
        <taxon>Promicromonospora</taxon>
    </lineage>
</organism>
<dbReference type="EMBL" id="BAABHM010000007">
    <property type="protein sequence ID" value="GAA4696194.1"/>
    <property type="molecule type" value="Genomic_DNA"/>
</dbReference>
<comment type="caution">
    <text evidence="4">The sequence shown here is derived from an EMBL/GenBank/DDBJ whole genome shotgun (WGS) entry which is preliminary data.</text>
</comment>
<dbReference type="InterPro" id="IPR005950">
    <property type="entry name" value="ModA"/>
</dbReference>
<dbReference type="PANTHER" id="PTHR30632:SF0">
    <property type="entry name" value="SULFATE-BINDING PROTEIN"/>
    <property type="match status" value="1"/>
</dbReference>
<name>A0ABP8WZ27_9MICO</name>
<keyword evidence="3" id="KW-0732">Signal</keyword>
<evidence type="ECO:0000256" key="3">
    <source>
        <dbReference type="ARBA" id="ARBA00022729"/>
    </source>
</evidence>
<keyword evidence="2" id="KW-0479">Metal-binding</keyword>
<gene>
    <name evidence="4" type="primary">modA</name>
    <name evidence="4" type="ORF">GCM10023198_15250</name>
</gene>
<dbReference type="InterPro" id="IPR050682">
    <property type="entry name" value="ModA/WtpA"/>
</dbReference>
<proteinExistence type="inferred from homology"/>
<sequence length="279" mass="27843">MLPILSCTSRAACRDNLDTVPRLAKLPAGAPRRALAPGAAALVIGLVLTGCASTSDGEKLTVLAAASLREPFAALATTFEEAHPGVDVTMSFGGSSGLADQVEAGAPADVVATADELTMARLSDAGLVTTPTVFATNVLTIVVPTGNPSGVESLADLGRRDVDVVLCAPEVPCGRAAAAVADGAGVTPHTVSAEPSVTDVLAKVALGEADAGLVYVTDAATEPDDVETVPTPEAADVVNRYPLAVLADPPAPDLAADWVALVTGEEGRSALSEAGFGTP</sequence>
<dbReference type="NCBIfam" id="TIGR01256">
    <property type="entry name" value="modA"/>
    <property type="match status" value="1"/>
</dbReference>
<dbReference type="PANTHER" id="PTHR30632">
    <property type="entry name" value="MOLYBDATE-BINDING PERIPLASMIC PROTEIN"/>
    <property type="match status" value="1"/>
</dbReference>
<accession>A0ABP8WZ27</accession>
<dbReference type="SUPFAM" id="SSF53850">
    <property type="entry name" value="Periplasmic binding protein-like II"/>
    <property type="match status" value="1"/>
</dbReference>
<dbReference type="Gene3D" id="3.40.190.10">
    <property type="entry name" value="Periplasmic binding protein-like II"/>
    <property type="match status" value="2"/>
</dbReference>
<dbReference type="PIRSF" id="PIRSF004846">
    <property type="entry name" value="ModA"/>
    <property type="match status" value="1"/>
</dbReference>
<protein>
    <submittedName>
        <fullName evidence="4">Molybdate ABC transporter substrate-binding protein</fullName>
    </submittedName>
</protein>
<evidence type="ECO:0000313" key="5">
    <source>
        <dbReference type="Proteomes" id="UP001500843"/>
    </source>
</evidence>
<keyword evidence="5" id="KW-1185">Reference proteome</keyword>
<evidence type="ECO:0000256" key="2">
    <source>
        <dbReference type="ARBA" id="ARBA00022723"/>
    </source>
</evidence>
<reference evidence="5" key="1">
    <citation type="journal article" date="2019" name="Int. J. Syst. Evol. Microbiol.">
        <title>The Global Catalogue of Microorganisms (GCM) 10K type strain sequencing project: providing services to taxonomists for standard genome sequencing and annotation.</title>
        <authorList>
            <consortium name="The Broad Institute Genomics Platform"/>
            <consortium name="The Broad Institute Genome Sequencing Center for Infectious Disease"/>
            <person name="Wu L."/>
            <person name="Ma J."/>
        </authorList>
    </citation>
    <scope>NUCLEOTIDE SEQUENCE [LARGE SCALE GENOMIC DNA]</scope>
    <source>
        <strain evidence="5">JCM 17975</strain>
    </source>
</reference>
<comment type="similarity">
    <text evidence="1">Belongs to the bacterial solute-binding protein ModA family.</text>
</comment>
<dbReference type="Pfam" id="PF13531">
    <property type="entry name" value="SBP_bac_11"/>
    <property type="match status" value="1"/>
</dbReference>
<dbReference type="Proteomes" id="UP001500843">
    <property type="component" value="Unassembled WGS sequence"/>
</dbReference>
<evidence type="ECO:0000313" key="4">
    <source>
        <dbReference type="EMBL" id="GAA4696194.1"/>
    </source>
</evidence>